<organism evidence="2 3">
    <name type="scientific">Roridomyces roridus</name>
    <dbReference type="NCBI Taxonomy" id="1738132"/>
    <lineage>
        <taxon>Eukaryota</taxon>
        <taxon>Fungi</taxon>
        <taxon>Dikarya</taxon>
        <taxon>Basidiomycota</taxon>
        <taxon>Agaricomycotina</taxon>
        <taxon>Agaricomycetes</taxon>
        <taxon>Agaricomycetidae</taxon>
        <taxon>Agaricales</taxon>
        <taxon>Marasmiineae</taxon>
        <taxon>Mycenaceae</taxon>
        <taxon>Roridomyces</taxon>
    </lineage>
</organism>
<dbReference type="EMBL" id="JARKIF010000007">
    <property type="protein sequence ID" value="KAJ7635391.1"/>
    <property type="molecule type" value="Genomic_DNA"/>
</dbReference>
<evidence type="ECO:0000313" key="3">
    <source>
        <dbReference type="Proteomes" id="UP001221142"/>
    </source>
</evidence>
<reference evidence="2" key="1">
    <citation type="submission" date="2023-03" db="EMBL/GenBank/DDBJ databases">
        <title>Massive genome expansion in bonnet fungi (Mycena s.s.) driven by repeated elements and novel gene families across ecological guilds.</title>
        <authorList>
            <consortium name="Lawrence Berkeley National Laboratory"/>
            <person name="Harder C.B."/>
            <person name="Miyauchi S."/>
            <person name="Viragh M."/>
            <person name="Kuo A."/>
            <person name="Thoen E."/>
            <person name="Andreopoulos B."/>
            <person name="Lu D."/>
            <person name="Skrede I."/>
            <person name="Drula E."/>
            <person name="Henrissat B."/>
            <person name="Morin E."/>
            <person name="Kohler A."/>
            <person name="Barry K."/>
            <person name="LaButti K."/>
            <person name="Morin E."/>
            <person name="Salamov A."/>
            <person name="Lipzen A."/>
            <person name="Mereny Z."/>
            <person name="Hegedus B."/>
            <person name="Baldrian P."/>
            <person name="Stursova M."/>
            <person name="Weitz H."/>
            <person name="Taylor A."/>
            <person name="Grigoriev I.V."/>
            <person name="Nagy L.G."/>
            <person name="Martin F."/>
            <person name="Kauserud H."/>
        </authorList>
    </citation>
    <scope>NUCLEOTIDE SEQUENCE</scope>
    <source>
        <strain evidence="2">9284</strain>
    </source>
</reference>
<gene>
    <name evidence="2" type="ORF">FB45DRAFT_1057227</name>
</gene>
<comment type="caution">
    <text evidence="2">The sequence shown here is derived from an EMBL/GenBank/DDBJ whole genome shotgun (WGS) entry which is preliminary data.</text>
</comment>
<name>A0AAD7FPG8_9AGAR</name>
<dbReference type="Proteomes" id="UP001221142">
    <property type="component" value="Unassembled WGS sequence"/>
</dbReference>
<dbReference type="AlphaFoldDB" id="A0AAD7FPG8"/>
<feature type="signal peptide" evidence="1">
    <location>
        <begin position="1"/>
        <end position="34"/>
    </location>
</feature>
<evidence type="ECO:0000256" key="1">
    <source>
        <dbReference type="SAM" id="SignalP"/>
    </source>
</evidence>
<feature type="chain" id="PRO_5042179597" evidence="1">
    <location>
        <begin position="35"/>
        <end position="234"/>
    </location>
</feature>
<sequence>MSDQYLARKGGRNTSMKFSATLLVLVSVGATALAAFPQISETPSSCMGTNNVVLQTRNFTTSTGDILRVESKACSAARSTGNSGHSKRQTVVDACVFDETVTFRCVTNVGAGPALADCNNLNAAIIQTFEAVGGKSSSRLTPNTYPACPLDVDLFTVAPDTFASFELGTCQYGWINENPTETLEFCFSQITGFLGPELINGCIINGDTAGVGTPSGAGIPADILEWSFQVVRQS</sequence>
<evidence type="ECO:0000313" key="2">
    <source>
        <dbReference type="EMBL" id="KAJ7635391.1"/>
    </source>
</evidence>
<keyword evidence="3" id="KW-1185">Reference proteome</keyword>
<accession>A0AAD7FPG8</accession>
<proteinExistence type="predicted"/>
<protein>
    <submittedName>
        <fullName evidence="2">Uncharacterized protein</fullName>
    </submittedName>
</protein>
<keyword evidence="1" id="KW-0732">Signal</keyword>